<accession>A0A444HER5</accession>
<dbReference type="AlphaFoldDB" id="A0A444HER5"/>
<dbReference type="Proteomes" id="UP000287527">
    <property type="component" value="Unassembled WGS sequence"/>
</dbReference>
<dbReference type="RefSeq" id="WP_128387997.1">
    <property type="nucleotide sequence ID" value="NZ_SBII01000001.1"/>
</dbReference>
<proteinExistence type="predicted"/>
<dbReference type="EMBL" id="SBII01000001">
    <property type="protein sequence ID" value="RWX03441.1"/>
    <property type="molecule type" value="Genomic_DNA"/>
</dbReference>
<protein>
    <submittedName>
        <fullName evidence="1">Uncharacterized protein</fullName>
    </submittedName>
</protein>
<comment type="caution">
    <text evidence="1">The sequence shown here is derived from an EMBL/GenBank/DDBJ whole genome shotgun (WGS) entry which is preliminary data.</text>
</comment>
<dbReference type="Gene3D" id="3.40.1000.10">
    <property type="entry name" value="Mog1/PsbP, alpha/beta/alpha sandwich"/>
    <property type="match status" value="1"/>
</dbReference>
<reference evidence="1 2" key="1">
    <citation type="submission" date="2019-01" db="EMBL/GenBank/DDBJ databases">
        <title>Flavobacterium sp. nov.,isolated from freshwater.</title>
        <authorList>
            <person name="Zhang R."/>
            <person name="Du Z.-J."/>
        </authorList>
    </citation>
    <scope>NUCLEOTIDE SEQUENCE [LARGE SCALE GENOMIC DNA]</scope>
    <source>
        <strain evidence="1 2">1E403</strain>
    </source>
</reference>
<organism evidence="1 2">
    <name type="scientific">Flavobacterium cerinum</name>
    <dbReference type="NCBI Taxonomy" id="2502784"/>
    <lineage>
        <taxon>Bacteria</taxon>
        <taxon>Pseudomonadati</taxon>
        <taxon>Bacteroidota</taxon>
        <taxon>Flavobacteriia</taxon>
        <taxon>Flavobacteriales</taxon>
        <taxon>Flavobacteriaceae</taxon>
        <taxon>Flavobacterium</taxon>
    </lineage>
</organism>
<evidence type="ECO:0000313" key="1">
    <source>
        <dbReference type="EMBL" id="RWX03441.1"/>
    </source>
</evidence>
<name>A0A444HER5_9FLAO</name>
<keyword evidence="2" id="KW-1185">Reference proteome</keyword>
<dbReference type="OrthoDB" id="1151021at2"/>
<sequence length="193" mass="21905">MTTHPYSIGMKAKAIYLLLIVGLLSSCKKETQTVDIEKRYTIEVPVSLTKTNNLNEEASLQYQDTFNDFFLIVIDEPKAAFIKALEQNSLGSTYKNNLEGYSKFITDGMDPSISIKKLPDFEETTINGLKARLLSFEGIAAGNKVYWKLAFIEGSTTYYQVMVWTHADNRKKSEKKMVAIIDSFKETDKSKTR</sequence>
<evidence type="ECO:0000313" key="2">
    <source>
        <dbReference type="Proteomes" id="UP000287527"/>
    </source>
</evidence>
<gene>
    <name evidence="1" type="ORF">EPI11_00485</name>
</gene>